<sequence length="185" mass="20238">MRTVAFISLFVIACVLSGMYGALHNQISYTVSPEYFTKFKFHQFQIGEAIPDRMGAAIVGWQASWWMGIVIGIFLIPLGLLIRETTPYLFGTLRAFGVVVLTALSIGLVALAISFLVITPANVDPLTIRGREVTDPAAFLRAGTMHNFSYLGGFVGILTGAVSIFRRFLRAETGSAKLFPKCQPE</sequence>
<protein>
    <submittedName>
        <fullName evidence="2">Uncharacterized protein</fullName>
    </submittedName>
</protein>
<feature type="transmembrane region" description="Helical" evidence="1">
    <location>
        <begin position="63"/>
        <end position="83"/>
    </location>
</feature>
<name>A0ABT0UAP7_9BACT</name>
<dbReference type="RefSeq" id="WP_250931729.1">
    <property type="nucleotide sequence ID" value="NZ_JAMQBK010000068.1"/>
</dbReference>
<organism evidence="2 3">
    <name type="scientific">Aporhodopirellula aestuarii</name>
    <dbReference type="NCBI Taxonomy" id="2950107"/>
    <lineage>
        <taxon>Bacteria</taxon>
        <taxon>Pseudomonadati</taxon>
        <taxon>Planctomycetota</taxon>
        <taxon>Planctomycetia</taxon>
        <taxon>Pirellulales</taxon>
        <taxon>Pirellulaceae</taxon>
        <taxon>Aporhodopirellula</taxon>
    </lineage>
</organism>
<evidence type="ECO:0000313" key="3">
    <source>
        <dbReference type="Proteomes" id="UP001202961"/>
    </source>
</evidence>
<reference evidence="2 3" key="1">
    <citation type="journal article" date="2022" name="Syst. Appl. Microbiol.">
        <title>Rhodopirellula aestuarii sp. nov., a novel member of the genus Rhodopirellula isolated from brackish sediments collected in the Tagus River estuary, Portugal.</title>
        <authorList>
            <person name="Vitorino I.R."/>
            <person name="Klimek D."/>
            <person name="Calusinska M."/>
            <person name="Lobo-da-Cunha A."/>
            <person name="Vasconcelos V."/>
            <person name="Lage O.M."/>
        </authorList>
    </citation>
    <scope>NUCLEOTIDE SEQUENCE [LARGE SCALE GENOMIC DNA]</scope>
    <source>
        <strain evidence="2 3">ICT_H3.1</strain>
    </source>
</reference>
<keyword evidence="1" id="KW-0812">Transmembrane</keyword>
<feature type="transmembrane region" description="Helical" evidence="1">
    <location>
        <begin position="148"/>
        <end position="169"/>
    </location>
</feature>
<keyword evidence="1" id="KW-0472">Membrane</keyword>
<proteinExistence type="predicted"/>
<evidence type="ECO:0000256" key="1">
    <source>
        <dbReference type="SAM" id="Phobius"/>
    </source>
</evidence>
<comment type="caution">
    <text evidence="2">The sequence shown here is derived from an EMBL/GenBank/DDBJ whole genome shotgun (WGS) entry which is preliminary data.</text>
</comment>
<keyword evidence="1" id="KW-1133">Transmembrane helix</keyword>
<evidence type="ECO:0000313" key="2">
    <source>
        <dbReference type="EMBL" id="MCM2373851.1"/>
    </source>
</evidence>
<keyword evidence="3" id="KW-1185">Reference proteome</keyword>
<dbReference type="Proteomes" id="UP001202961">
    <property type="component" value="Unassembled WGS sequence"/>
</dbReference>
<feature type="transmembrane region" description="Helical" evidence="1">
    <location>
        <begin position="95"/>
        <end position="118"/>
    </location>
</feature>
<gene>
    <name evidence="2" type="ORF">NB063_24815</name>
</gene>
<dbReference type="EMBL" id="JAMQBK010000068">
    <property type="protein sequence ID" value="MCM2373851.1"/>
    <property type="molecule type" value="Genomic_DNA"/>
</dbReference>
<accession>A0ABT0UAP7</accession>